<evidence type="ECO:0000256" key="1">
    <source>
        <dbReference type="SAM" id="Phobius"/>
    </source>
</evidence>
<accession>A0A2T8JCU7</accession>
<keyword evidence="1" id="KW-0812">Transmembrane</keyword>
<dbReference type="Proteomes" id="UP000243499">
    <property type="component" value="Chromosome 4"/>
</dbReference>
<protein>
    <submittedName>
        <fullName evidence="2">Uncharacterized protein</fullName>
    </submittedName>
</protein>
<dbReference type="Gramene" id="PVH47725">
    <property type="protein sequence ID" value="PVH47725"/>
    <property type="gene ID" value="PAHAL_4G130100"/>
</dbReference>
<feature type="transmembrane region" description="Helical" evidence="1">
    <location>
        <begin position="46"/>
        <end position="68"/>
    </location>
</feature>
<keyword evidence="1" id="KW-0472">Membrane</keyword>
<proteinExistence type="predicted"/>
<keyword evidence="1" id="KW-1133">Transmembrane helix</keyword>
<sequence>MVRFESCNGASKNKKFLSESIFSVLLTRAALFYFFKFLFVVSKVTISNSLFFLLFYYIDALSHCFFFMM</sequence>
<name>A0A2T8JCU7_9POAL</name>
<dbReference type="EMBL" id="CM008049">
    <property type="protein sequence ID" value="PVH47725.1"/>
    <property type="molecule type" value="Genomic_DNA"/>
</dbReference>
<feature type="transmembrane region" description="Helical" evidence="1">
    <location>
        <begin position="21"/>
        <end position="40"/>
    </location>
</feature>
<reference evidence="2" key="1">
    <citation type="submission" date="2018-04" db="EMBL/GenBank/DDBJ databases">
        <title>WGS assembly of Panicum hallii.</title>
        <authorList>
            <person name="Lovell J."/>
            <person name="Jenkins J."/>
            <person name="Lowry D."/>
            <person name="Mamidi S."/>
            <person name="Sreedasyam A."/>
            <person name="Weng X."/>
            <person name="Barry K."/>
            <person name="Bonette J."/>
            <person name="Campitelli B."/>
            <person name="Daum C."/>
            <person name="Gordon S."/>
            <person name="Gould B."/>
            <person name="Lipzen A."/>
            <person name="Macqueen A."/>
            <person name="Palacio-Mejia J."/>
            <person name="Plott C."/>
            <person name="Shakirov E."/>
            <person name="Shu S."/>
            <person name="Yoshinaga Y."/>
            <person name="Zane M."/>
            <person name="Rokhsar D."/>
            <person name="Grimwood J."/>
            <person name="Schmutz J."/>
            <person name="Juenger T."/>
        </authorList>
    </citation>
    <scope>NUCLEOTIDE SEQUENCE [LARGE SCALE GENOMIC DNA]</scope>
    <source>
        <strain evidence="2">FIL2</strain>
    </source>
</reference>
<organism evidence="2">
    <name type="scientific">Panicum hallii</name>
    <dbReference type="NCBI Taxonomy" id="206008"/>
    <lineage>
        <taxon>Eukaryota</taxon>
        <taxon>Viridiplantae</taxon>
        <taxon>Streptophyta</taxon>
        <taxon>Embryophyta</taxon>
        <taxon>Tracheophyta</taxon>
        <taxon>Spermatophyta</taxon>
        <taxon>Magnoliopsida</taxon>
        <taxon>Liliopsida</taxon>
        <taxon>Poales</taxon>
        <taxon>Poaceae</taxon>
        <taxon>PACMAD clade</taxon>
        <taxon>Panicoideae</taxon>
        <taxon>Panicodae</taxon>
        <taxon>Paniceae</taxon>
        <taxon>Panicinae</taxon>
        <taxon>Panicum</taxon>
        <taxon>Panicum sect. Panicum</taxon>
    </lineage>
</organism>
<dbReference type="AlphaFoldDB" id="A0A2T8JCU7"/>
<gene>
    <name evidence="2" type="ORF">PAHAL_4G130100</name>
</gene>
<evidence type="ECO:0000313" key="2">
    <source>
        <dbReference type="EMBL" id="PVH47725.1"/>
    </source>
</evidence>